<dbReference type="GO" id="GO:0016740">
    <property type="term" value="F:transferase activity"/>
    <property type="evidence" value="ECO:0007669"/>
    <property type="project" value="UniProtKB-KW"/>
</dbReference>
<comment type="similarity">
    <text evidence="1">Belongs to the amidase family.</text>
</comment>
<reference evidence="6" key="1">
    <citation type="submission" date="2014-08" db="EMBL/GenBank/DDBJ databases">
        <authorList>
            <person name="Moulin L."/>
        </authorList>
    </citation>
    <scope>NUCLEOTIDE SEQUENCE [LARGE SCALE GENOMIC DNA]</scope>
</reference>
<dbReference type="PANTHER" id="PTHR11895">
    <property type="entry name" value="TRANSAMIDASE"/>
    <property type="match status" value="1"/>
</dbReference>
<dbReference type="STRING" id="69974.MPLDJ20_110114"/>
<feature type="domain" description="Amidase" evidence="2">
    <location>
        <begin position="25"/>
        <end position="432"/>
    </location>
</feature>
<dbReference type="AlphaFoldDB" id="A0A090DTA9"/>
<keyword evidence="6" id="KW-1185">Reference proteome</keyword>
<dbReference type="EMBL" id="CCNE01000065">
    <property type="protein sequence ID" value="CDX62031.1"/>
    <property type="molecule type" value="Genomic_DNA"/>
</dbReference>
<evidence type="ECO:0000313" key="3">
    <source>
        <dbReference type="EMBL" id="CDX17477.1"/>
    </source>
</evidence>
<dbReference type="EMBL" id="CCNB01000003">
    <property type="protein sequence ID" value="CDX17477.1"/>
    <property type="molecule type" value="Genomic_DNA"/>
</dbReference>
<proteinExistence type="inferred from homology"/>
<evidence type="ECO:0000259" key="2">
    <source>
        <dbReference type="Pfam" id="PF01425"/>
    </source>
</evidence>
<name>A0A090DTA9_MESPL</name>
<dbReference type="Proteomes" id="UP000046122">
    <property type="component" value="Unassembled WGS sequence"/>
</dbReference>
<dbReference type="InterPro" id="IPR000120">
    <property type="entry name" value="Amidase"/>
</dbReference>
<sequence length="441" mass="45506">MKTDPCGSIEALDEEIASGLSPVRIVETCLERIHALNGEIRAMIFVSEAEALDAALQAEREIRSGRRRGSLHGVPIAIKDIIDVKNWPTTGGSRLFGNQVAQDTAACIANLQRAGAIIIGKTNLHELCAGGHDNPWFGKVANPLDGSRGTGGTSSGSAAAVAAGFCAAAIGTDTGGSNRSPAAATGLFGFKPSNGLIDTKGVMGIAPSLDCVGVLARSTRDVRLVTEAMAGKPLGAQGGASASRTGLTIGICPELTGAPVDGAVETALAALLDQPMVRTVEIAFDGREEFVSAGLTILQYEFAQIYRESIEKNPDLVGDAVRTFLRDGTGIGADAYDRAIAIRAEARARFMARMADLDALAVPTAPGAAPRLSDELTLVNGEMVSWGMAGGRFRRWANMLGMPALAVPLGVPDGLPVSVQLAALPGRDAALLDLAETLVGG</sequence>
<dbReference type="InterPro" id="IPR036928">
    <property type="entry name" value="AS_sf"/>
</dbReference>
<gene>
    <name evidence="3" type="primary">gatA</name>
    <name evidence="4" type="ORF">MPL3356_380048</name>
    <name evidence="5" type="ORF">MPL3365_70217</name>
    <name evidence="3" type="ORF">MPLDJ20_110114</name>
</gene>
<organism evidence="3 8">
    <name type="scientific">Mesorhizobium plurifarium</name>
    <dbReference type="NCBI Taxonomy" id="69974"/>
    <lineage>
        <taxon>Bacteria</taxon>
        <taxon>Pseudomonadati</taxon>
        <taxon>Pseudomonadota</taxon>
        <taxon>Alphaproteobacteria</taxon>
        <taxon>Hyphomicrobiales</taxon>
        <taxon>Phyllobacteriaceae</taxon>
        <taxon>Mesorhizobium</taxon>
    </lineage>
</organism>
<dbReference type="EMBL" id="CCMZ01000032">
    <property type="protein sequence ID" value="CDX21613.1"/>
    <property type="molecule type" value="Genomic_DNA"/>
</dbReference>
<dbReference type="InterPro" id="IPR023631">
    <property type="entry name" value="Amidase_dom"/>
</dbReference>
<evidence type="ECO:0000313" key="7">
    <source>
        <dbReference type="Proteomes" id="UP000046122"/>
    </source>
</evidence>
<accession>A0A090DTA9</accession>
<reference evidence="7 8" key="2">
    <citation type="submission" date="2014-08" db="EMBL/GenBank/DDBJ databases">
        <authorList>
            <person name="Moulin Lionel"/>
        </authorList>
    </citation>
    <scope>NUCLEOTIDE SEQUENCE [LARGE SCALE GENOMIC DNA]</scope>
</reference>
<keyword evidence="3" id="KW-0808">Transferase</keyword>
<evidence type="ECO:0000313" key="8">
    <source>
        <dbReference type="Proteomes" id="UP000046373"/>
    </source>
</evidence>
<dbReference type="Gene3D" id="3.90.1300.10">
    <property type="entry name" value="Amidase signature (AS) domain"/>
    <property type="match status" value="1"/>
</dbReference>
<protein>
    <submittedName>
        <fullName evidence="3">Glutamyl-tRNA amidotransferase subunit A</fullName>
    </submittedName>
</protein>
<evidence type="ECO:0000256" key="1">
    <source>
        <dbReference type="ARBA" id="ARBA00009199"/>
    </source>
</evidence>
<dbReference type="Proteomes" id="UP000045285">
    <property type="component" value="Unassembled WGS sequence"/>
</dbReference>
<dbReference type="SUPFAM" id="SSF75304">
    <property type="entry name" value="Amidase signature (AS) enzymes"/>
    <property type="match status" value="1"/>
</dbReference>
<dbReference type="Pfam" id="PF01425">
    <property type="entry name" value="Amidase"/>
    <property type="match status" value="1"/>
</dbReference>
<evidence type="ECO:0000313" key="6">
    <source>
        <dbReference type="Proteomes" id="UP000045285"/>
    </source>
</evidence>
<dbReference type="Proteomes" id="UP000046373">
    <property type="component" value="Unassembled WGS sequence"/>
</dbReference>
<dbReference type="PANTHER" id="PTHR11895:SF7">
    <property type="entry name" value="GLUTAMYL-TRNA(GLN) AMIDOTRANSFERASE SUBUNIT A, MITOCHONDRIAL"/>
    <property type="match status" value="1"/>
</dbReference>
<evidence type="ECO:0000313" key="5">
    <source>
        <dbReference type="EMBL" id="CDX62031.1"/>
    </source>
</evidence>
<evidence type="ECO:0000313" key="4">
    <source>
        <dbReference type="EMBL" id="CDX21613.1"/>
    </source>
</evidence>